<evidence type="ECO:0000259" key="13">
    <source>
        <dbReference type="Pfam" id="PF04565"/>
    </source>
</evidence>
<evidence type="ECO:0000256" key="9">
    <source>
        <dbReference type="SAM" id="MobiDB-lite"/>
    </source>
</evidence>
<evidence type="ECO:0000256" key="6">
    <source>
        <dbReference type="ARBA" id="ARBA00023163"/>
    </source>
</evidence>
<reference evidence="15 16" key="1">
    <citation type="submission" date="2018-09" db="EMBL/GenBank/DDBJ databases">
        <title>whole genome sequence of T. equiperdum IVM-t1 strain.</title>
        <authorList>
            <person name="Suganuma K."/>
        </authorList>
    </citation>
    <scope>NUCLEOTIDE SEQUENCE [LARGE SCALE GENOMIC DNA]</scope>
    <source>
        <strain evidence="15 16">IVM-t1</strain>
    </source>
</reference>
<dbReference type="Gene3D" id="3.90.1100.10">
    <property type="match status" value="2"/>
</dbReference>
<protein>
    <recommendedName>
        <fullName evidence="8">DNA-directed RNA polymerase subunit beta</fullName>
        <ecNumber evidence="8">2.7.7.6</ecNumber>
    </recommendedName>
</protein>
<evidence type="ECO:0000256" key="4">
    <source>
        <dbReference type="ARBA" id="ARBA00022679"/>
    </source>
</evidence>
<comment type="subcellular location">
    <subcellularLocation>
        <location evidence="1">Nucleus</location>
    </subcellularLocation>
</comment>
<evidence type="ECO:0000256" key="5">
    <source>
        <dbReference type="ARBA" id="ARBA00022695"/>
    </source>
</evidence>
<evidence type="ECO:0000259" key="11">
    <source>
        <dbReference type="Pfam" id="PF04560"/>
    </source>
</evidence>
<dbReference type="Pfam" id="PF00562">
    <property type="entry name" value="RNA_pol_Rpb2_6"/>
    <property type="match status" value="1"/>
</dbReference>
<gene>
    <name evidence="15" type="primary">RPA135</name>
    <name evidence="15" type="ORF">DPX39_110010400</name>
</gene>
<dbReference type="GO" id="GO:0032549">
    <property type="term" value="F:ribonucleoside binding"/>
    <property type="evidence" value="ECO:0007669"/>
    <property type="project" value="InterPro"/>
</dbReference>
<keyword evidence="6 8" id="KW-0804">Transcription</keyword>
<dbReference type="InterPro" id="IPR015712">
    <property type="entry name" value="DNA-dir_RNA_pol_su2"/>
</dbReference>
<evidence type="ECO:0000256" key="1">
    <source>
        <dbReference type="ARBA" id="ARBA00004123"/>
    </source>
</evidence>
<feature type="domain" description="DNA-directed RNA polymerase subunit 2 hybrid-binding" evidence="10">
    <location>
        <begin position="1090"/>
        <end position="1488"/>
    </location>
</feature>
<feature type="region of interest" description="Disordered" evidence="9">
    <location>
        <begin position="1468"/>
        <end position="1490"/>
    </location>
</feature>
<feature type="compositionally biased region" description="Low complexity" evidence="9">
    <location>
        <begin position="1"/>
        <end position="32"/>
    </location>
</feature>
<dbReference type="SUPFAM" id="SSF64484">
    <property type="entry name" value="beta and beta-prime subunits of DNA dependent RNA-polymerase"/>
    <property type="match status" value="1"/>
</dbReference>
<evidence type="ECO:0000256" key="3">
    <source>
        <dbReference type="ARBA" id="ARBA00022478"/>
    </source>
</evidence>
<sequence length="1596" mass="179516">MSTKNSVVGSASGSHASTAGETVTSTRSGTSSRHSRQRRQQYDYVKNPSEPMTAMERLKLVRCSIARLRYLGERHRHTSKLDTTGGDRLLSFFEGLRKRVLKLEYNPRVVAKSKVGAPKHLDYIRGHANALLGEASTIISECEQAMDRSEAVYEGLAYHQLQDTHRELENLVGLLSGAPSDMESAGSLKLLADLVSPHVAEFDAFAEQRVPEFLQELKNEGFLFSSVINDSQQPANAIGLLSVFIVDVAIGVRPGRSARLVIQHALHNLARLKSRVDKADLTLGAEEDSSNNEHHRMQSLEFEVIRGRLREAKEELERIRDKWDHDEGDIFSRAGTGVQSLQSIIDAKRVKESTVIEEAQAIHDRTVYACLPFASPQYCRIRSETYSQPCHVRVGFKFVAKGDGSVSRTKTQLIYNLMPEFLILMRQQGIAPSDHERFATLAPSKYELWLSLGELPEMVLGARCALRGVNQRLDHFRALEEQKEVGGYFVLRGGERILRNLILQRCNVPLNIERERFATVDSFFSPRAVIIRCKRPSGLTVQNYFYYATKGEVIFTFARRVVWNIPALLVLSALNTRHRTSLDIYKLLTIGLTNGRSPHAARVEALLQHHSQMPYSTLDNFLDYLAVVGLMYRRYHESSFIFRFLPQYHTSFATQHDAWYGLFMLRRHMLPHLNTAEATPDLPPTATSREIREWLSTGLQEELAAKFDALIGILRQLLVFNDGATGNQGNDVLAYQEVFTVSQVLIGAFEVSLMKTMGAVTFRMAGQLSPEIFQATMCLAETPVREAANTLEKLNQLLEYSCRNNGPDPLITLNRLLLTGNFALDREEDFYSPQTAGWAVMTEHLNFYRSFEQLMCVHRGKSIAEMRSSDVRRYPCEAYGFICMVHSPDGEDCGVLNHLSISTVLSASPRVGSSQYKILLAFIEEELKNVRNTTSLISCVDQLVGTVPVWLEGRLLGYLSPNEALSASKALTQKKALRSRGVVGVTGIVRRDSISSLNTMEVVYIPPGSKDPMGLYIFYQYGRLMRPVLQIESPSRGGDLPFPVVYLGTWEQSWRDIAAVPSDLFDGFDQLRRKYEFMEQNGFNILSFTSSTIPFFEHNCSPRNLFQCGLSKQTAGTQLQTQAWRRDAKLFRMYYPQRYISRTLPMDYFGLDDVSLGVNAVVAILAYTGYDLDDAMILNSTAKQFGMLNAGVTVAKIVKASGKGDSNDVFVFHNCLPDGQPFTPELDRHGLPKKRAVPNATAYFSFDTDHKYPSLRDSSAVYCCAKRFEYIDPLTNEKTYEYTRHQITKWRHFDKGEDAWVHSVIPLTYDGPDPTSVLVLFRIPRPPVIGDKFSSRHGQKGTLPLDIRSHDLPFSTRDGITPDIIINPHAFPSRMTVGMVLEMMGAKLGCIQGRLCDHSAWSVIDEQPRSAKTIGDALEALGYNRYGREKLIDGITGEEIEAEVLVGISGYQRLRHMVSDKWQARARTDSHTHRAVTKTGQPVKGRKRHGGVRVGEMERDALLSHGVAEVVIDRLLHVSDKTKAFICVECGSMLSIYERHATEYSTWKTCKFCSAGLHETDDTIAFVEIPQVLRLWATELTSVGIRVVLKTSETSL</sequence>
<dbReference type="GO" id="GO:0000428">
    <property type="term" value="C:DNA-directed RNA polymerase complex"/>
    <property type="evidence" value="ECO:0007669"/>
    <property type="project" value="UniProtKB-KW"/>
</dbReference>
<dbReference type="GO" id="GO:0006351">
    <property type="term" value="P:DNA-templated transcription"/>
    <property type="evidence" value="ECO:0007669"/>
    <property type="project" value="InterPro"/>
</dbReference>
<keyword evidence="5 8" id="KW-0548">Nucleotidyltransferase</keyword>
<dbReference type="EMBL" id="QSBY01000011">
    <property type="protein sequence ID" value="RHW68055.1"/>
    <property type="molecule type" value="Genomic_DNA"/>
</dbReference>
<dbReference type="Pfam" id="PF06883">
    <property type="entry name" value="RNA_pol_Rpa2_4"/>
    <property type="match status" value="1"/>
</dbReference>
<dbReference type="PROSITE" id="PS01166">
    <property type="entry name" value="RNA_POL_BETA"/>
    <property type="match status" value="1"/>
</dbReference>
<organism evidence="15 16">
    <name type="scientific">Trypanosoma brucei equiperdum</name>
    <dbReference type="NCBI Taxonomy" id="630700"/>
    <lineage>
        <taxon>Eukaryota</taxon>
        <taxon>Discoba</taxon>
        <taxon>Euglenozoa</taxon>
        <taxon>Kinetoplastea</taxon>
        <taxon>Metakinetoplastina</taxon>
        <taxon>Trypanosomatida</taxon>
        <taxon>Trypanosomatidae</taxon>
        <taxon>Trypanosoma</taxon>
    </lineage>
</organism>
<dbReference type="FunFam" id="3.90.1100.10:FF:000045">
    <property type="entry name" value="DNA-directed RNA polymerase subunit beta"/>
    <property type="match status" value="1"/>
</dbReference>
<evidence type="ECO:0000259" key="12">
    <source>
        <dbReference type="Pfam" id="PF04563"/>
    </source>
</evidence>
<dbReference type="InterPro" id="IPR009674">
    <property type="entry name" value="Rpa2_dom_4"/>
</dbReference>
<dbReference type="InterPro" id="IPR037034">
    <property type="entry name" value="RNA_pol_Rpb2_2_sf"/>
</dbReference>
<dbReference type="InterPro" id="IPR007641">
    <property type="entry name" value="RNA_pol_Rpb2_7"/>
</dbReference>
<dbReference type="InterPro" id="IPR007645">
    <property type="entry name" value="RNA_pol_Rpb2_3"/>
</dbReference>
<keyword evidence="4 8" id="KW-0808">Transferase</keyword>
<evidence type="ECO:0000256" key="2">
    <source>
        <dbReference type="ARBA" id="ARBA00006835"/>
    </source>
</evidence>
<feature type="domain" description="RNA polymerase Rpb2" evidence="13">
    <location>
        <begin position="841"/>
        <end position="903"/>
    </location>
</feature>
<dbReference type="InterPro" id="IPR014724">
    <property type="entry name" value="RNA_pol_RPB2_OB-fold"/>
</dbReference>
<dbReference type="Pfam" id="PF04560">
    <property type="entry name" value="RNA_pol_Rpb2_7"/>
    <property type="match status" value="1"/>
</dbReference>
<dbReference type="GO" id="GO:0003677">
    <property type="term" value="F:DNA binding"/>
    <property type="evidence" value="ECO:0007669"/>
    <property type="project" value="InterPro"/>
</dbReference>
<evidence type="ECO:0000313" key="15">
    <source>
        <dbReference type="EMBL" id="RHW68055.1"/>
    </source>
</evidence>
<keyword evidence="7" id="KW-0539">Nucleus</keyword>
<dbReference type="Gene3D" id="3.90.1110.10">
    <property type="entry name" value="RNA polymerase Rpb2, domain 2"/>
    <property type="match status" value="1"/>
</dbReference>
<dbReference type="GO" id="GO:0005634">
    <property type="term" value="C:nucleus"/>
    <property type="evidence" value="ECO:0007669"/>
    <property type="project" value="UniProtKB-SubCell"/>
</dbReference>
<evidence type="ECO:0000259" key="10">
    <source>
        <dbReference type="Pfam" id="PF00562"/>
    </source>
</evidence>
<dbReference type="GO" id="GO:0003899">
    <property type="term" value="F:DNA-directed RNA polymerase activity"/>
    <property type="evidence" value="ECO:0007669"/>
    <property type="project" value="UniProtKB-EC"/>
</dbReference>
<comment type="catalytic activity">
    <reaction evidence="8">
        <text>RNA(n) + a ribonucleoside 5'-triphosphate = RNA(n+1) + diphosphate</text>
        <dbReference type="Rhea" id="RHEA:21248"/>
        <dbReference type="Rhea" id="RHEA-COMP:14527"/>
        <dbReference type="Rhea" id="RHEA-COMP:17342"/>
        <dbReference type="ChEBI" id="CHEBI:33019"/>
        <dbReference type="ChEBI" id="CHEBI:61557"/>
        <dbReference type="ChEBI" id="CHEBI:140395"/>
        <dbReference type="EC" id="2.7.7.6"/>
    </reaction>
</comment>
<dbReference type="InterPro" id="IPR007121">
    <property type="entry name" value="RNA_pol_bsu_CS"/>
</dbReference>
<dbReference type="Pfam" id="PF04563">
    <property type="entry name" value="RNA_pol_Rpb2_1"/>
    <property type="match status" value="1"/>
</dbReference>
<dbReference type="Proteomes" id="UP000266743">
    <property type="component" value="Chromosome 11"/>
</dbReference>
<feature type="domain" description="RNA polymerase beta subunit protrusion" evidence="12">
    <location>
        <begin position="375"/>
        <end position="791"/>
    </location>
</feature>
<dbReference type="Gene3D" id="3.90.1800.10">
    <property type="entry name" value="RNA polymerase alpha subunit dimerisation domain"/>
    <property type="match status" value="1"/>
</dbReference>
<evidence type="ECO:0000313" key="16">
    <source>
        <dbReference type="Proteomes" id="UP000266743"/>
    </source>
</evidence>
<feature type="domain" description="DNA-directed RNA polymerase I subunit RPA2" evidence="14">
    <location>
        <begin position="956"/>
        <end position="1026"/>
    </location>
</feature>
<feature type="domain" description="RNA polymerase Rpb2" evidence="11">
    <location>
        <begin position="1490"/>
        <end position="1590"/>
    </location>
</feature>
<comment type="similarity">
    <text evidence="2 8">Belongs to the RNA polymerase beta chain family.</text>
</comment>
<accession>A0A3L6KV82</accession>
<dbReference type="InterPro" id="IPR037033">
    <property type="entry name" value="DNA-dir_RNAP_su2_hyb_sf"/>
</dbReference>
<dbReference type="Pfam" id="PF04565">
    <property type="entry name" value="RNA_pol_Rpb2_3"/>
    <property type="match status" value="1"/>
</dbReference>
<dbReference type="Gene3D" id="2.40.50.150">
    <property type="match status" value="1"/>
</dbReference>
<comment type="caution">
    <text evidence="15">The sequence shown here is derived from an EMBL/GenBank/DDBJ whole genome shotgun (WGS) entry which is preliminary data.</text>
</comment>
<comment type="function">
    <text evidence="8">DNA-dependent RNA polymerase catalyzes the transcription of DNA into RNA using the four ribonucleoside triphosphates as substrates.</text>
</comment>
<dbReference type="EC" id="2.7.7.6" evidence="8"/>
<feature type="region of interest" description="Disordered" evidence="9">
    <location>
        <begin position="1"/>
        <end position="49"/>
    </location>
</feature>
<evidence type="ECO:0000256" key="7">
    <source>
        <dbReference type="ARBA" id="ARBA00023242"/>
    </source>
</evidence>
<proteinExistence type="inferred from homology"/>
<evidence type="ECO:0000256" key="8">
    <source>
        <dbReference type="RuleBase" id="RU363031"/>
    </source>
</evidence>
<dbReference type="CDD" id="cd00653">
    <property type="entry name" value="RNA_pol_B_RPB2"/>
    <property type="match status" value="1"/>
</dbReference>
<evidence type="ECO:0000259" key="14">
    <source>
        <dbReference type="Pfam" id="PF06883"/>
    </source>
</evidence>
<dbReference type="Gene3D" id="2.40.270.10">
    <property type="entry name" value="DNA-directed RNA polymerase, subunit 2, domain 6"/>
    <property type="match status" value="1"/>
</dbReference>
<dbReference type="InterPro" id="IPR007120">
    <property type="entry name" value="DNA-dir_RNAP_su2_dom"/>
</dbReference>
<dbReference type="PANTHER" id="PTHR20856">
    <property type="entry name" value="DNA-DIRECTED RNA POLYMERASE I SUBUNIT 2"/>
    <property type="match status" value="1"/>
</dbReference>
<dbReference type="InterPro" id="IPR007644">
    <property type="entry name" value="RNA_pol_bsu_protrusion"/>
</dbReference>
<name>A0A3L6KV82_9TRYP</name>
<keyword evidence="3 8" id="KW-0240">DNA-directed RNA polymerase</keyword>